<feature type="transmembrane region" description="Helical" evidence="1">
    <location>
        <begin position="156"/>
        <end position="174"/>
    </location>
</feature>
<dbReference type="InterPro" id="IPR000326">
    <property type="entry name" value="PAP2/HPO"/>
</dbReference>
<dbReference type="PANTHER" id="PTHR14969">
    <property type="entry name" value="SPHINGOSINE-1-PHOSPHATE PHOSPHOHYDROLASE"/>
    <property type="match status" value="1"/>
</dbReference>
<evidence type="ECO:0000313" key="4">
    <source>
        <dbReference type="Proteomes" id="UP000602260"/>
    </source>
</evidence>
<comment type="caution">
    <text evidence="3">The sequence shown here is derived from an EMBL/GenBank/DDBJ whole genome shotgun (WGS) entry which is preliminary data.</text>
</comment>
<feature type="transmembrane region" description="Helical" evidence="1">
    <location>
        <begin position="28"/>
        <end position="50"/>
    </location>
</feature>
<dbReference type="Proteomes" id="UP000602260">
    <property type="component" value="Unassembled WGS sequence"/>
</dbReference>
<dbReference type="InterPro" id="IPR036938">
    <property type="entry name" value="PAP2/HPO_sf"/>
</dbReference>
<name>A0A8J6J3I2_9FIRM</name>
<keyword evidence="1" id="KW-1133">Transmembrane helix</keyword>
<keyword evidence="4" id="KW-1185">Reference proteome</keyword>
<dbReference type="SMART" id="SM00014">
    <property type="entry name" value="acidPPc"/>
    <property type="match status" value="1"/>
</dbReference>
<feature type="domain" description="Phosphatidic acid phosphatase type 2/haloperoxidase" evidence="2">
    <location>
        <begin position="57"/>
        <end position="171"/>
    </location>
</feature>
<dbReference type="Pfam" id="PF01569">
    <property type="entry name" value="PAP2"/>
    <property type="match status" value="1"/>
</dbReference>
<feature type="transmembrane region" description="Helical" evidence="1">
    <location>
        <begin position="57"/>
        <end position="76"/>
    </location>
</feature>
<evidence type="ECO:0000313" key="3">
    <source>
        <dbReference type="EMBL" id="MBC5716277.1"/>
    </source>
</evidence>
<dbReference type="CDD" id="cd03392">
    <property type="entry name" value="PAP2_like_2"/>
    <property type="match status" value="1"/>
</dbReference>
<dbReference type="PANTHER" id="PTHR14969:SF13">
    <property type="entry name" value="AT30094P"/>
    <property type="match status" value="1"/>
</dbReference>
<proteinExistence type="predicted"/>
<dbReference type="SUPFAM" id="SSF48317">
    <property type="entry name" value="Acid phosphatase/Vanadium-dependent haloperoxidase"/>
    <property type="match status" value="1"/>
</dbReference>
<evidence type="ECO:0000259" key="2">
    <source>
        <dbReference type="SMART" id="SM00014"/>
    </source>
</evidence>
<keyword evidence="1" id="KW-0472">Membrane</keyword>
<gene>
    <name evidence="3" type="ORF">H8S55_02890</name>
</gene>
<keyword evidence="1" id="KW-0812">Transmembrane</keyword>
<accession>A0A8J6J3I2</accession>
<dbReference type="Gene3D" id="1.20.144.10">
    <property type="entry name" value="Phosphatidic acid phosphatase type 2/haloperoxidase"/>
    <property type="match status" value="2"/>
</dbReference>
<dbReference type="RefSeq" id="WP_147562636.1">
    <property type="nucleotide sequence ID" value="NZ_JACOPN010000002.1"/>
</dbReference>
<protein>
    <submittedName>
        <fullName evidence="3">Phosphatase PAP2 family protein</fullName>
    </submittedName>
</protein>
<dbReference type="EMBL" id="JACOPN010000002">
    <property type="protein sequence ID" value="MBC5716277.1"/>
    <property type="molecule type" value="Genomic_DNA"/>
</dbReference>
<evidence type="ECO:0000256" key="1">
    <source>
        <dbReference type="SAM" id="Phobius"/>
    </source>
</evidence>
<dbReference type="AlphaFoldDB" id="A0A8J6J3I2"/>
<sequence>MLSALQGMDAGFLLMLQNARTDWLDPLAAGYTSLGNAGVIWIAISLAMLCHRSTRPAGMLALCAMLLGLVCTNLILKPLVMRPRPWLDVAGLIPLINEDDPNSFPSGHTCAAFAAAMIFWRALPGQWLGVRCLLVVMAVCMGLSRLYVGVHYPSDVLAGALVGSLCAWTVWYFWQMYQLRHSL</sequence>
<reference evidence="3" key="1">
    <citation type="submission" date="2020-08" db="EMBL/GenBank/DDBJ databases">
        <title>Genome public.</title>
        <authorList>
            <person name="Liu C."/>
            <person name="Sun Q."/>
        </authorList>
    </citation>
    <scope>NUCLEOTIDE SEQUENCE</scope>
    <source>
        <strain evidence="3">BX5</strain>
    </source>
</reference>
<feature type="transmembrane region" description="Helical" evidence="1">
    <location>
        <begin position="130"/>
        <end position="150"/>
    </location>
</feature>
<organism evidence="3 4">
    <name type="scientific">Flintibacter faecis</name>
    <dbReference type="NCBI Taxonomy" id="2763047"/>
    <lineage>
        <taxon>Bacteria</taxon>
        <taxon>Bacillati</taxon>
        <taxon>Bacillota</taxon>
        <taxon>Clostridia</taxon>
        <taxon>Eubacteriales</taxon>
        <taxon>Flintibacter</taxon>
    </lineage>
</organism>